<evidence type="ECO:0000313" key="5">
    <source>
        <dbReference type="Proteomes" id="UP000261812"/>
    </source>
</evidence>
<dbReference type="InterPro" id="IPR012334">
    <property type="entry name" value="Pectin_lyas_fold"/>
</dbReference>
<evidence type="ECO:0000313" key="4">
    <source>
        <dbReference type="EMBL" id="QLL29355.1"/>
    </source>
</evidence>
<feature type="signal peptide" evidence="2">
    <location>
        <begin position="1"/>
        <end position="25"/>
    </location>
</feature>
<dbReference type="SMART" id="SM00912">
    <property type="entry name" value="Haemagg_act"/>
    <property type="match status" value="1"/>
</dbReference>
<feature type="region of interest" description="Disordered" evidence="1">
    <location>
        <begin position="1138"/>
        <end position="1459"/>
    </location>
</feature>
<feature type="chain" id="PRO_5027856458" evidence="2">
    <location>
        <begin position="26"/>
        <end position="1934"/>
    </location>
</feature>
<dbReference type="NCBIfam" id="TIGR01901">
    <property type="entry name" value="adhes_NPXG"/>
    <property type="match status" value="1"/>
</dbReference>
<evidence type="ECO:0000256" key="2">
    <source>
        <dbReference type="SAM" id="SignalP"/>
    </source>
</evidence>
<feature type="compositionally biased region" description="Pro residues" evidence="1">
    <location>
        <begin position="1144"/>
        <end position="1457"/>
    </location>
</feature>
<dbReference type="InterPro" id="IPR008284">
    <property type="entry name" value="MoCF_biosynth_CS"/>
</dbReference>
<dbReference type="PRINTS" id="PR01217">
    <property type="entry name" value="PRICHEXTENSN"/>
</dbReference>
<name>A0A7D6J3V5_9CYAN</name>
<dbReference type="KEGG" id="tsq:D3A95_13295"/>
<evidence type="ECO:0000259" key="3">
    <source>
        <dbReference type="SMART" id="SM00912"/>
    </source>
</evidence>
<evidence type="ECO:0000256" key="1">
    <source>
        <dbReference type="SAM" id="MobiDB-lite"/>
    </source>
</evidence>
<dbReference type="EMBL" id="CP032152">
    <property type="protein sequence ID" value="QLL29355.1"/>
    <property type="molecule type" value="Genomic_DNA"/>
</dbReference>
<sequence length="1934" mass="200962">MKTLQQYLLPIALAFWGLLSSAAYSQITPATNGSGTTVIQNGQQIDISGGSLSGNGQNLFHLFRDFNVRNGQIANFLSNPQIRNILAGVNGGNPSYINGLIQITGGNSNLYLLNPAGIVFGPNARLNLPAAFHASTAQRVLFEGGIFDVNGQNLYQSLSGQPTGFEFLSKGLMINEGELRVGSGQTLSLMAHQVINTGTLAAPAGNIHIATVPETGMVRVSQAGMLLSLEIPQDRLPTAGAIAAVDLPSLLTGNGLQSVNSVIQNPDGTIRLVHDPSKIPLSTNTAVISGSLSVANPIGMGGQITITGQNIALINANLTASGQLGGGTILLGGDYLGGTTGTKRLHSSFNAQNLFINSNSMIAADAFNQGNGGTVIAWADNSTQFAGTITARGGQLSGNGGFVETSGREWLSVWGTVDASAVNGQPGTWLLDPRNVIIYNTTSGGTFSGGNPDIFTPTTDDAFVENTAIEAALNLGTSVIITTGGTGTQAGDISVFAPITKTSGGDASLTLQAANDILVTYDIRSEVGRLNIILHADADNSGAGAIELDSVSLISNGGNIILGGGSDPFTSPAIGVSTAGVTIEDSTLNANGGHIKIHGSGATTDGQAGVLIRESSILTSGSGEITILGTGGSSVYSAVDGIWIQNSLIRAEAGNLTLTGTGGNGLEVFSNIGIGLEESEIQTTTGNITLRGTGGTGFAFNQEGIQSRFTSITSQGGNITLSGTGGESGAGVLFIATTDTDYPAEVRTTGNGNILIEGRGTDGNSGLVMEVSDSLTFAVQDGVLTLAAQGGIEISGDSPSLLDIQSTGAGRLVFQPIDGNTAVGVGDGAAGDLIVDQFLLNQITGVFSLVTIGHPSGTGLIDVRPFSLNYNLALQTPSGSSLGIQFNGSGTTNLNGRNLTLNSGGGVNQGTHAISAGTLQLLGQGTFTLNNANNEFRALSGNVAGNINLDNQGALDIISFNNGVNGLTTGINTNGNTLILRLSNGNLTQSAPIQAGSLGLALQNGSAILTNPNNQVGTLAAQLNSSSDLQFVNNGTLTVGSVNPTGITGRSIFLQTLTGDIVLNAPISAFGVGDAIVLAAENNFINNYGSSVFSTPNGRWLVYSTDPNLNINGGLTGSEQFDTVYPEPALFSGSGFLYRVSQAPPTPPTEPSTPPTPPTEPSTPPTPPTEPSTPPTPPTEPSTPPTPPTEPSTPPTPPTEPSTPPTPPTEPSTPPTPPTEPSTPPTPPTEPSTPPTPPTEPSTPPTPPTEPSTPPTPPTEPSTPPTPPTEPSTPPTPPTEPSTPPTPPTEPSTPPTPPTEPSTPPTPPTEPSTSPTPPTEPSTPPTPPTEPSTSPTPPTEPSTPPTPPTEPSTPPTPPTEPSTSPTPPTEPSTPPTPPTEPSTPPTPPTEPSTPPTPPTEPSTPPTPPTEPSTPPTPPTEPSTSPTPPTEPSTPPTPPTEPSTPPTPPTEPSTPTAPEPQIQENLGRILFGEETKGTQLPQNTAQVVYFPGVEIIRQQISTAFDQGDYNSAIKLLQQLYSFEFSEYFGELLSTPNQEELQFLDIDQIKELLGRMAQETGQKPALSYVFWRPEQLDIFIITPEGEPIYQPVRVSQEAVRRVIAAFNREVRDPTKTNGESYLPFAQQLYQWIMGGVDAELQARGINTLVFALDQGLRSMPMAALHTGSNLVSSAVSDSPMGRNGQFLVERYNLSLIPSINLVDTRYQSLQNASVLAMGASQFTNQSPLPAVPIELQTITQLVGQGRVFLNEAFTVSNLETQRRRSLYPILHLATHGEFNAGKPQNSYIQFWDSQLSMTQLRQLRLFQPPTELMTLSACRTAVGDTNAELGFAGLSLQAGVKSSVASLWYVSDEGTLALMTAFYDQLKTAPIKAEALRQGQLALIRQQVVIEENHLRSAGPRGGLAIPLPQEVQAGGGRQLSHPYFWAGFTMIGSPW</sequence>
<dbReference type="Gene3D" id="2.160.20.10">
    <property type="entry name" value="Single-stranded right-handed beta-helix, Pectin lyase-like"/>
    <property type="match status" value="1"/>
</dbReference>
<dbReference type="GO" id="GO:0006777">
    <property type="term" value="P:Mo-molybdopterin cofactor biosynthetic process"/>
    <property type="evidence" value="ECO:0007669"/>
    <property type="project" value="InterPro"/>
</dbReference>
<proteinExistence type="predicted"/>
<dbReference type="InterPro" id="IPR011050">
    <property type="entry name" value="Pectin_lyase_fold/virulence"/>
</dbReference>
<dbReference type="PROSITE" id="PS01078">
    <property type="entry name" value="MOCF_BIOSYNTHESIS_1"/>
    <property type="match status" value="1"/>
</dbReference>
<organism evidence="4 5">
    <name type="scientific">Thermosynechococcus sichuanensis E542</name>
    <dbReference type="NCBI Taxonomy" id="2016101"/>
    <lineage>
        <taxon>Bacteria</taxon>
        <taxon>Bacillati</taxon>
        <taxon>Cyanobacteriota</taxon>
        <taxon>Cyanophyceae</taxon>
        <taxon>Acaryochloridales</taxon>
        <taxon>Thermosynechococcaceae</taxon>
        <taxon>Thermosynechococcus</taxon>
        <taxon>Thermosynechococcus sichuanensis</taxon>
    </lineage>
</organism>
<dbReference type="Pfam" id="PF12770">
    <property type="entry name" value="CHAT"/>
    <property type="match status" value="1"/>
</dbReference>
<dbReference type="Pfam" id="PF05860">
    <property type="entry name" value="TPS"/>
    <property type="match status" value="1"/>
</dbReference>
<dbReference type="SUPFAM" id="SSF51126">
    <property type="entry name" value="Pectin lyase-like"/>
    <property type="match status" value="1"/>
</dbReference>
<protein>
    <submittedName>
        <fullName evidence="4">CHAT domain-containing protein</fullName>
    </submittedName>
</protein>
<keyword evidence="5" id="KW-1185">Reference proteome</keyword>
<feature type="domain" description="Filamentous haemagglutinin FhaB/tRNA nuclease CdiA-like TPS" evidence="3">
    <location>
        <begin position="29"/>
        <end position="143"/>
    </location>
</feature>
<reference evidence="5" key="1">
    <citation type="submission" date="2018-09" db="EMBL/GenBank/DDBJ databases">
        <title>Complete genome sequence of thermophilic cyanobacteria strain Thermosynechococcus elongatus PKUAC-SCTE542.</title>
        <authorList>
            <person name="Liang Y."/>
            <person name="Tang J."/>
            <person name="Daroch M."/>
        </authorList>
    </citation>
    <scope>NUCLEOTIDE SEQUENCE [LARGE SCALE GENOMIC DNA]</scope>
    <source>
        <strain evidence="5">E542</strain>
    </source>
</reference>
<gene>
    <name evidence="4" type="ORF">D3A95_13295</name>
</gene>
<dbReference type="InterPro" id="IPR008638">
    <property type="entry name" value="FhaB/CdiA-like_TPS"/>
</dbReference>
<keyword evidence="2" id="KW-0732">Signal</keyword>
<dbReference type="Proteomes" id="UP000261812">
    <property type="component" value="Chromosome"/>
</dbReference>
<dbReference type="RefSeq" id="WP_181494808.1">
    <property type="nucleotide sequence ID" value="NZ_CP032152.1"/>
</dbReference>
<accession>A0A7D6J3V5</accession>
<dbReference type="InterPro" id="IPR024983">
    <property type="entry name" value="CHAT_dom"/>
</dbReference>